<evidence type="ECO:0000256" key="3">
    <source>
        <dbReference type="ARBA" id="ARBA00022842"/>
    </source>
</evidence>
<dbReference type="Proteomes" id="UP001500466">
    <property type="component" value="Unassembled WGS sequence"/>
</dbReference>
<dbReference type="Gene3D" id="3.20.20.60">
    <property type="entry name" value="Phosphoenolpyruvate-binding domains"/>
    <property type="match status" value="2"/>
</dbReference>
<evidence type="ECO:0000313" key="5">
    <source>
        <dbReference type="Proteomes" id="UP001500466"/>
    </source>
</evidence>
<keyword evidence="5" id="KW-1185">Reference proteome</keyword>
<dbReference type="SUPFAM" id="SSF51621">
    <property type="entry name" value="Phosphoenolpyruvate/pyruvate domain"/>
    <property type="match status" value="1"/>
</dbReference>
<comment type="cofactor">
    <cofactor evidence="1">
        <name>Mg(2+)</name>
        <dbReference type="ChEBI" id="CHEBI:18420"/>
    </cofactor>
</comment>
<comment type="caution">
    <text evidence="4">The sequence shown here is derived from an EMBL/GenBank/DDBJ whole genome shotgun (WGS) entry which is preliminary data.</text>
</comment>
<dbReference type="InterPro" id="IPR015813">
    <property type="entry name" value="Pyrv/PenolPyrv_kinase-like_dom"/>
</dbReference>
<organism evidence="4 5">
    <name type="scientific">Yinghuangia aomiensis</name>
    <dbReference type="NCBI Taxonomy" id="676205"/>
    <lineage>
        <taxon>Bacteria</taxon>
        <taxon>Bacillati</taxon>
        <taxon>Actinomycetota</taxon>
        <taxon>Actinomycetes</taxon>
        <taxon>Kitasatosporales</taxon>
        <taxon>Streptomycetaceae</taxon>
        <taxon>Yinghuangia</taxon>
    </lineage>
</organism>
<dbReference type="PANTHER" id="PTHR32308">
    <property type="entry name" value="LYASE BETA SUBUNIT, PUTATIVE (AFU_ORTHOLOGUE AFUA_4G13030)-RELATED"/>
    <property type="match status" value="1"/>
</dbReference>
<keyword evidence="4" id="KW-0456">Lyase</keyword>
<proteinExistence type="predicted"/>
<keyword evidence="2" id="KW-0479">Metal-binding</keyword>
<dbReference type="Pfam" id="PF15617">
    <property type="entry name" value="C-C_Bond_Lyase"/>
    <property type="match status" value="1"/>
</dbReference>
<evidence type="ECO:0000313" key="4">
    <source>
        <dbReference type="EMBL" id="GAA4946437.1"/>
    </source>
</evidence>
<dbReference type="GO" id="GO:0016829">
    <property type="term" value="F:lyase activity"/>
    <property type="evidence" value="ECO:0007669"/>
    <property type="project" value="UniProtKB-KW"/>
</dbReference>
<dbReference type="InterPro" id="IPR039480">
    <property type="entry name" value="C-C_Bond_Lyase-like"/>
</dbReference>
<dbReference type="RefSeq" id="WP_345673336.1">
    <property type="nucleotide sequence ID" value="NZ_BAABHS010000001.1"/>
</dbReference>
<protein>
    <submittedName>
        <fullName evidence="4">HpcH/HpaI aldolase/citrate lyase family protein</fullName>
    </submittedName>
</protein>
<dbReference type="EMBL" id="BAABHS010000001">
    <property type="protein sequence ID" value="GAA4946437.1"/>
    <property type="molecule type" value="Genomic_DNA"/>
</dbReference>
<evidence type="ECO:0000256" key="2">
    <source>
        <dbReference type="ARBA" id="ARBA00022723"/>
    </source>
</evidence>
<name>A0ABP9GMK6_9ACTN</name>
<accession>A0ABP9GMK6</accession>
<evidence type="ECO:0000256" key="1">
    <source>
        <dbReference type="ARBA" id="ARBA00001946"/>
    </source>
</evidence>
<reference evidence="5" key="1">
    <citation type="journal article" date="2019" name="Int. J. Syst. Evol. Microbiol.">
        <title>The Global Catalogue of Microorganisms (GCM) 10K type strain sequencing project: providing services to taxonomists for standard genome sequencing and annotation.</title>
        <authorList>
            <consortium name="The Broad Institute Genomics Platform"/>
            <consortium name="The Broad Institute Genome Sequencing Center for Infectious Disease"/>
            <person name="Wu L."/>
            <person name="Ma J."/>
        </authorList>
    </citation>
    <scope>NUCLEOTIDE SEQUENCE [LARGE SCALE GENOMIC DNA]</scope>
    <source>
        <strain evidence="5">JCM 17986</strain>
    </source>
</reference>
<gene>
    <name evidence="4" type="ORF">GCM10023205_02760</name>
</gene>
<dbReference type="PANTHER" id="PTHR32308:SF10">
    <property type="entry name" value="CITRATE LYASE SUBUNIT BETA"/>
    <property type="match status" value="1"/>
</dbReference>
<keyword evidence="3" id="KW-0460">Magnesium</keyword>
<sequence length="425" mass="45797">MRHFAFLADHELSRLFHRPPQEFGRDSEPSVLAAALGATLYSPATRRTLAADIAKQAARGVTSMVLCLEDAIDDRDVEMGEHNLVAQLTEYAESGADGPLLFVRVRTAEQITDLTERLGPALSVLTGFVMPKFEPDNGARYLKALVEAGLDSGRRLLGMPVLESPSIAYLEYRQRVLTDLSALIAGYREHVLAVRIGATDFASAYALRRSRDLTAYDVHLVAGLIADIVNVFGRSDGTGFVISGPVWEYFPQGERLFKPQLRRSPFAEAEDPDEAVALRSRLISADLDGLIRELELDKANGLLGKTAIHPSHVAVIHAMSVVTHEEFSDASDILAESAAGGGVLRSAYTNKMNEVKPHRAWAEAVMRRAGAFGVAAEDVSFVDLLAATASAQAAGPVRASVAPRLRDMSHAVNVRGTSAGSGGER</sequence>
<dbReference type="InterPro" id="IPR040442">
    <property type="entry name" value="Pyrv_kinase-like_dom_sf"/>
</dbReference>